<organismHost>
    <name type="scientific">Fragaria</name>
    <dbReference type="NCBI Taxonomy" id="3746"/>
</organismHost>
<reference evidence="2" key="1">
    <citation type="journal article" date="2006" name="J. Virol. Methods">
        <title>A RT/PCR-partial restriction enzymatic mapping (PREM) method for the molecular characterisation of the large satellite RNAs of Arabis mosaic virus isolates.</title>
        <authorList>
            <person name="Wetzel T."/>
            <person name="Bassler A."/>
            <person name="Amren M.A."/>
            <person name="Krczal G."/>
        </authorList>
    </citation>
    <scope>NUCLEOTIDE SEQUENCE</scope>
    <source>
        <strain evidence="2">Hop</strain>
    </source>
</reference>
<organismHost>
    <name type="scientific">Rubus idaeus</name>
    <name type="common">Raspberry</name>
    <dbReference type="NCBI Taxonomy" id="32247"/>
</organismHost>
<organismHost>
    <name type="scientific">Olea europaea</name>
    <name type="common">Common olive</name>
    <dbReference type="NCBI Taxonomy" id="4146"/>
</organismHost>
<proteinExistence type="evidence at transcript level"/>
<organism evidence="2">
    <name type="scientific">Arabis mosaic virus</name>
    <name type="common">ArMV</name>
    <dbReference type="NCBI Taxonomy" id="12271"/>
    <lineage>
        <taxon>Viruses</taxon>
        <taxon>Riboviria</taxon>
        <taxon>Orthornavirae</taxon>
        <taxon>Pisuviricota</taxon>
        <taxon>Pisoniviricetes</taxon>
        <taxon>Picornavirales</taxon>
        <taxon>Secoviridae</taxon>
        <taxon>Comovirinae</taxon>
        <taxon>Nepovirus</taxon>
        <taxon>Nepovirus arabis</taxon>
    </lineage>
</organism>
<organismHost>
    <name type="scientific">Vitis vinifera</name>
    <name type="common">Grape</name>
    <dbReference type="NCBI Taxonomy" id="29760"/>
</organismHost>
<organismHost>
    <name type="scientific">Humulus lupulus</name>
    <name type="common">European hop</name>
    <dbReference type="NCBI Taxonomy" id="3486"/>
</organismHost>
<sequence>MELSYYRTPRTSVEVLVPSEYAKLFTQKQLQRMLILACKHRAREAAKAVSKRTSRDRNGSKRMGQGLPAETPKVSLGHVKQCDGGASLTPVKSKRALRRKRRRAAKKAKAKTGTIPVKKAGPTTQMEVPKGRASYLSSLLSGVSSVKSKWDDEHIPKTKNAPGTSEGKFTLTSMTPAECRGLTDAKYHPLTGSHLGAHGFCTFSRQGCGACSICAGKYTHALWNKRFDLVNSSRVIKVESMNLPESDEMASASATEPPGFWVPEEIQAPRENARPIKRCDVATLARVTPVVRMLRQVDPTLVDHRLLWEAAFRTVFPQRKCAYPFGCFGELDGMGKPGNWASFVYSLA</sequence>
<name>Q2F805_ARMV</name>
<organismHost>
    <name type="scientific">Phlox</name>
    <name type="common">phloxes</name>
    <dbReference type="NCBI Taxonomy" id="40749"/>
</organismHost>
<evidence type="ECO:0000313" key="2">
    <source>
        <dbReference type="EMBL" id="ABB03712.1"/>
    </source>
</evidence>
<feature type="compositionally biased region" description="Basic residues" evidence="1">
    <location>
        <begin position="92"/>
        <end position="110"/>
    </location>
</feature>
<feature type="region of interest" description="Disordered" evidence="1">
    <location>
        <begin position="46"/>
        <end position="129"/>
    </location>
</feature>
<organismHost>
    <name type="scientific">Cornus florida</name>
    <name type="common">Flowering dogwood</name>
    <dbReference type="NCBI Taxonomy" id="4283"/>
</organismHost>
<accession>Q2F805</accession>
<evidence type="ECO:0000256" key="1">
    <source>
        <dbReference type="SAM" id="MobiDB-lite"/>
    </source>
</evidence>
<protein>
    <submittedName>
        <fullName evidence="2">Satellite-encoded protein</fullName>
    </submittedName>
</protein>
<organismHost>
    <name type="scientific">Ligustrum</name>
    <name type="common">privets</name>
    <dbReference type="NCBI Taxonomy" id="13596"/>
</organismHost>
<dbReference type="EMBL" id="DQ187315">
    <property type="protein sequence ID" value="ABB03712.1"/>
    <property type="molecule type" value="mRNA"/>
</dbReference>
<organismHost>
    <name type="scientific">Beta vulgaris subsp. vulgaris</name>
    <name type="common">Beet</name>
    <dbReference type="NCBI Taxonomy" id="3555"/>
</organismHost>
<organismHost>
    <name type="scientific">Syringa vulgaris</name>
    <name type="common">Common lilac</name>
    <dbReference type="NCBI Taxonomy" id="34270"/>
</organismHost>